<dbReference type="Proteomes" id="UP000543030">
    <property type="component" value="Unassembled WGS sequence"/>
</dbReference>
<gene>
    <name evidence="5" type="ORF">HNQ50_001623</name>
</gene>
<dbReference type="InterPro" id="IPR018060">
    <property type="entry name" value="HTH_AraC"/>
</dbReference>
<evidence type="ECO:0000313" key="6">
    <source>
        <dbReference type="Proteomes" id="UP000543030"/>
    </source>
</evidence>
<dbReference type="RefSeq" id="WP_184099363.1">
    <property type="nucleotide sequence ID" value="NZ_JACHHN010000003.1"/>
</dbReference>
<evidence type="ECO:0000256" key="1">
    <source>
        <dbReference type="ARBA" id="ARBA00023015"/>
    </source>
</evidence>
<dbReference type="Pfam" id="PF06445">
    <property type="entry name" value="GyrI-like"/>
    <property type="match status" value="1"/>
</dbReference>
<dbReference type="InterPro" id="IPR050908">
    <property type="entry name" value="SmbC-like"/>
</dbReference>
<dbReference type="PRINTS" id="PR00032">
    <property type="entry name" value="HTHARAC"/>
</dbReference>
<feature type="domain" description="HTH araC/xylS-type" evidence="4">
    <location>
        <begin position="12"/>
        <end position="113"/>
    </location>
</feature>
<dbReference type="Gene3D" id="3.20.80.10">
    <property type="entry name" value="Regulatory factor, effector binding domain"/>
    <property type="match status" value="1"/>
</dbReference>
<dbReference type="InterPro" id="IPR018062">
    <property type="entry name" value="HTH_AraC-typ_CS"/>
</dbReference>
<dbReference type="Pfam" id="PF12833">
    <property type="entry name" value="HTH_18"/>
    <property type="match status" value="1"/>
</dbReference>
<comment type="caution">
    <text evidence="5">The sequence shown here is derived from an EMBL/GenBank/DDBJ whole genome shotgun (WGS) entry which is preliminary data.</text>
</comment>
<dbReference type="SMART" id="SM00871">
    <property type="entry name" value="AraC_E_bind"/>
    <property type="match status" value="1"/>
</dbReference>
<evidence type="ECO:0000256" key="3">
    <source>
        <dbReference type="ARBA" id="ARBA00023163"/>
    </source>
</evidence>
<dbReference type="GO" id="GO:0003700">
    <property type="term" value="F:DNA-binding transcription factor activity"/>
    <property type="evidence" value="ECO:0007669"/>
    <property type="project" value="InterPro"/>
</dbReference>
<dbReference type="AlphaFoldDB" id="A0A840RET7"/>
<keyword evidence="1" id="KW-0805">Transcription regulation</keyword>
<keyword evidence="2" id="KW-0238">DNA-binding</keyword>
<evidence type="ECO:0000256" key="2">
    <source>
        <dbReference type="ARBA" id="ARBA00023125"/>
    </source>
</evidence>
<dbReference type="InterPro" id="IPR020449">
    <property type="entry name" value="Tscrpt_reg_AraC-type_HTH"/>
</dbReference>
<protein>
    <submittedName>
        <fullName evidence="5">AraC family transcriptional regulator</fullName>
    </submittedName>
</protein>
<proteinExistence type="predicted"/>
<keyword evidence="6" id="KW-1185">Reference proteome</keyword>
<reference evidence="5 6" key="1">
    <citation type="submission" date="2020-08" db="EMBL/GenBank/DDBJ databases">
        <title>Genomic Encyclopedia of Type Strains, Phase IV (KMG-IV): sequencing the most valuable type-strain genomes for metagenomic binning, comparative biology and taxonomic classification.</title>
        <authorList>
            <person name="Goeker M."/>
        </authorList>
    </citation>
    <scope>NUCLEOTIDE SEQUENCE [LARGE SCALE GENOMIC DNA]</scope>
    <source>
        <strain evidence="5 6">DSM 18233</strain>
    </source>
</reference>
<evidence type="ECO:0000259" key="4">
    <source>
        <dbReference type="PROSITE" id="PS01124"/>
    </source>
</evidence>
<dbReference type="PROSITE" id="PS00041">
    <property type="entry name" value="HTH_ARAC_FAMILY_1"/>
    <property type="match status" value="1"/>
</dbReference>
<dbReference type="SMART" id="SM00342">
    <property type="entry name" value="HTH_ARAC"/>
    <property type="match status" value="1"/>
</dbReference>
<organism evidence="5 6">
    <name type="scientific">Silvimonas terrae</name>
    <dbReference type="NCBI Taxonomy" id="300266"/>
    <lineage>
        <taxon>Bacteria</taxon>
        <taxon>Pseudomonadati</taxon>
        <taxon>Pseudomonadota</taxon>
        <taxon>Betaproteobacteria</taxon>
        <taxon>Neisseriales</taxon>
        <taxon>Chitinibacteraceae</taxon>
        <taxon>Silvimonas</taxon>
    </lineage>
</organism>
<evidence type="ECO:0000313" key="5">
    <source>
        <dbReference type="EMBL" id="MBB5190900.1"/>
    </source>
</evidence>
<dbReference type="SUPFAM" id="SSF46689">
    <property type="entry name" value="Homeodomain-like"/>
    <property type="match status" value="2"/>
</dbReference>
<dbReference type="SUPFAM" id="SSF55136">
    <property type="entry name" value="Probable bacterial effector-binding domain"/>
    <property type="match status" value="1"/>
</dbReference>
<dbReference type="PANTHER" id="PTHR40055:SF1">
    <property type="entry name" value="TRANSCRIPTIONAL REGULATOR YGIV-RELATED"/>
    <property type="match status" value="1"/>
</dbReference>
<dbReference type="Gene3D" id="1.10.10.60">
    <property type="entry name" value="Homeodomain-like"/>
    <property type="match status" value="2"/>
</dbReference>
<sequence>MNPRQSQALYRERIAQAVAAIVRDPLAEHTLHSLAALAHFSPFHFHRVYLSVTGETVAATIRRVRLAQATRQLVRTEPSVTQIGQDAGYDSPQAFSRAFRQFAGASPQAFRRRLHQYTGPAVQLENLPALHLHAVRHIGPPATIPHTQRRLRQLLGQTPVRAWFGLAWGDPNHGTDFSYYAGAALDVALPPTAGLEPLAVAPGLYAVHMLNGPYTQIGAAINALYATWLPQSGYEPEDRPVLEHYLNSPRDTAPEALQTRLLIPIRTLGAPAGVNA</sequence>
<dbReference type="InterPro" id="IPR029442">
    <property type="entry name" value="GyrI-like"/>
</dbReference>
<keyword evidence="3" id="KW-0804">Transcription</keyword>
<dbReference type="EMBL" id="JACHHN010000003">
    <property type="protein sequence ID" value="MBB5190900.1"/>
    <property type="molecule type" value="Genomic_DNA"/>
</dbReference>
<dbReference type="InterPro" id="IPR009057">
    <property type="entry name" value="Homeodomain-like_sf"/>
</dbReference>
<dbReference type="PANTHER" id="PTHR40055">
    <property type="entry name" value="TRANSCRIPTIONAL REGULATOR YGIV-RELATED"/>
    <property type="match status" value="1"/>
</dbReference>
<dbReference type="InterPro" id="IPR010499">
    <property type="entry name" value="AraC_E-bd"/>
</dbReference>
<dbReference type="GO" id="GO:0043565">
    <property type="term" value="F:sequence-specific DNA binding"/>
    <property type="evidence" value="ECO:0007669"/>
    <property type="project" value="InterPro"/>
</dbReference>
<dbReference type="InterPro" id="IPR011256">
    <property type="entry name" value="Reg_factor_effector_dom_sf"/>
</dbReference>
<dbReference type="PROSITE" id="PS01124">
    <property type="entry name" value="HTH_ARAC_FAMILY_2"/>
    <property type="match status" value="1"/>
</dbReference>
<name>A0A840RET7_9NEIS</name>
<accession>A0A840RET7</accession>